<keyword evidence="1" id="KW-0808">Transferase</keyword>
<dbReference type="Pfam" id="PF00483">
    <property type="entry name" value="NTP_transferase"/>
    <property type="match status" value="1"/>
</dbReference>
<dbReference type="InterPro" id="IPR029044">
    <property type="entry name" value="Nucleotide-diphossugar_trans"/>
</dbReference>
<dbReference type="InterPro" id="IPR050065">
    <property type="entry name" value="GlmU-like"/>
</dbReference>
<evidence type="ECO:0000313" key="4">
    <source>
        <dbReference type="EMBL" id="SVA87493.1"/>
    </source>
</evidence>
<dbReference type="GO" id="GO:0016779">
    <property type="term" value="F:nucleotidyltransferase activity"/>
    <property type="evidence" value="ECO:0007669"/>
    <property type="project" value="UniProtKB-KW"/>
</dbReference>
<accession>A0A381ZFI9</accession>
<evidence type="ECO:0000256" key="2">
    <source>
        <dbReference type="ARBA" id="ARBA00022695"/>
    </source>
</evidence>
<dbReference type="CDD" id="cd04181">
    <property type="entry name" value="NTP_transferase"/>
    <property type="match status" value="1"/>
</dbReference>
<reference evidence="4" key="1">
    <citation type="submission" date="2018-05" db="EMBL/GenBank/DDBJ databases">
        <authorList>
            <person name="Lanie J.A."/>
            <person name="Ng W.-L."/>
            <person name="Kazmierczak K.M."/>
            <person name="Andrzejewski T.M."/>
            <person name="Davidsen T.M."/>
            <person name="Wayne K.J."/>
            <person name="Tettelin H."/>
            <person name="Glass J.I."/>
            <person name="Rusch D."/>
            <person name="Podicherti R."/>
            <person name="Tsui H.-C.T."/>
            <person name="Winkler M.E."/>
        </authorList>
    </citation>
    <scope>NUCLEOTIDE SEQUENCE</scope>
</reference>
<name>A0A381ZFI9_9ZZZZ</name>
<sequence length="222" mass="25252">MLRLFGKPLVQYSLENASRAGVSEIVIVVGFKAEDVINGFGVDFEGTRIQYVIQDEPRGVVHAMEVAAPAIGGEDFMLLLADEIFWNPHHADMVKNFEEKRLFGICGVVNETKREEIQKTYALIQDETSHRIHRLIEKPRRPQSNVRGTGNCIFRREIFDYIEFTPINQSRGEKELPDLIQCAIDDGEDVRSFNIGDGYVNINTPADIEIAERENARRFAPE</sequence>
<gene>
    <name evidence="4" type="ORF">METZ01_LOCUS140347</name>
</gene>
<dbReference type="PANTHER" id="PTHR43584">
    <property type="entry name" value="NUCLEOTIDYL TRANSFERASE"/>
    <property type="match status" value="1"/>
</dbReference>
<evidence type="ECO:0000259" key="3">
    <source>
        <dbReference type="Pfam" id="PF00483"/>
    </source>
</evidence>
<dbReference type="EMBL" id="UINC01020956">
    <property type="protein sequence ID" value="SVA87493.1"/>
    <property type="molecule type" value="Genomic_DNA"/>
</dbReference>
<organism evidence="4">
    <name type="scientific">marine metagenome</name>
    <dbReference type="NCBI Taxonomy" id="408172"/>
    <lineage>
        <taxon>unclassified sequences</taxon>
        <taxon>metagenomes</taxon>
        <taxon>ecological metagenomes</taxon>
    </lineage>
</organism>
<dbReference type="Gene3D" id="3.90.550.10">
    <property type="entry name" value="Spore Coat Polysaccharide Biosynthesis Protein SpsA, Chain A"/>
    <property type="match status" value="1"/>
</dbReference>
<evidence type="ECO:0000256" key="1">
    <source>
        <dbReference type="ARBA" id="ARBA00022679"/>
    </source>
</evidence>
<dbReference type="PANTHER" id="PTHR43584:SF8">
    <property type="entry name" value="N-ACETYLMURAMATE ALPHA-1-PHOSPHATE URIDYLYLTRANSFERASE"/>
    <property type="match status" value="1"/>
</dbReference>
<feature type="domain" description="Nucleotidyl transferase" evidence="3">
    <location>
        <begin position="4"/>
        <end position="193"/>
    </location>
</feature>
<dbReference type="InterPro" id="IPR005835">
    <property type="entry name" value="NTP_transferase_dom"/>
</dbReference>
<protein>
    <recommendedName>
        <fullName evidence="3">Nucleotidyl transferase domain-containing protein</fullName>
    </recommendedName>
</protein>
<dbReference type="AlphaFoldDB" id="A0A381ZFI9"/>
<dbReference type="SUPFAM" id="SSF53448">
    <property type="entry name" value="Nucleotide-diphospho-sugar transferases"/>
    <property type="match status" value="1"/>
</dbReference>
<proteinExistence type="predicted"/>
<keyword evidence="2" id="KW-0548">Nucleotidyltransferase</keyword>